<dbReference type="EMBL" id="ACOU01000002">
    <property type="protein sequence ID" value="EKX73501.1"/>
    <property type="molecule type" value="Genomic_DNA"/>
</dbReference>
<evidence type="ECO:0000313" key="1">
    <source>
        <dbReference type="EMBL" id="EKX73501.1"/>
    </source>
</evidence>
<name>L1LDR9_THEEQ</name>
<accession>L1LDR9</accession>
<organism evidence="1 2">
    <name type="scientific">Theileria equi strain WA</name>
    <dbReference type="NCBI Taxonomy" id="1537102"/>
    <lineage>
        <taxon>Eukaryota</taxon>
        <taxon>Sar</taxon>
        <taxon>Alveolata</taxon>
        <taxon>Apicomplexa</taxon>
        <taxon>Aconoidasida</taxon>
        <taxon>Piroplasmida</taxon>
        <taxon>Theileriidae</taxon>
        <taxon>Theileria</taxon>
    </lineage>
</organism>
<proteinExistence type="predicted"/>
<dbReference type="AlphaFoldDB" id="L1LDR9"/>
<comment type="caution">
    <text evidence="1">The sequence shown here is derived from an EMBL/GenBank/DDBJ whole genome shotgun (WGS) entry which is preliminary data.</text>
</comment>
<dbReference type="VEuPathDB" id="PiroplasmaDB:BEWA_035370"/>
<reference evidence="1 2" key="1">
    <citation type="journal article" date="2012" name="BMC Genomics">
        <title>Comparative genomic analysis and phylogenetic position of Theileria equi.</title>
        <authorList>
            <person name="Kappmeyer L.S."/>
            <person name="Thiagarajan M."/>
            <person name="Herndon D.R."/>
            <person name="Ramsay J.D."/>
            <person name="Caler E."/>
            <person name="Djikeng A."/>
            <person name="Gillespie J.J."/>
            <person name="Lau A.O."/>
            <person name="Roalson E.H."/>
            <person name="Silva J.C."/>
            <person name="Silva M.G."/>
            <person name="Suarez C.E."/>
            <person name="Ueti M.W."/>
            <person name="Nene V.M."/>
            <person name="Mealey R.H."/>
            <person name="Knowles D.P."/>
            <person name="Brayton K.A."/>
        </authorList>
    </citation>
    <scope>NUCLEOTIDE SEQUENCE [LARGE SCALE GENOMIC DNA]</scope>
    <source>
        <strain evidence="1 2">WA</strain>
    </source>
</reference>
<evidence type="ECO:0000313" key="2">
    <source>
        <dbReference type="Proteomes" id="UP000031512"/>
    </source>
</evidence>
<dbReference type="RefSeq" id="XP_004832953.1">
    <property type="nucleotide sequence ID" value="XM_004832896.1"/>
</dbReference>
<dbReference type="Proteomes" id="UP000031512">
    <property type="component" value="Unassembled WGS sequence"/>
</dbReference>
<dbReference type="GeneID" id="15807905"/>
<protein>
    <submittedName>
        <fullName evidence="1">Uncharacterized protein</fullName>
    </submittedName>
</protein>
<keyword evidence="2" id="KW-1185">Reference proteome</keyword>
<gene>
    <name evidence="1" type="ORF">BEWA_035370</name>
</gene>
<dbReference type="KEGG" id="beq:BEWA_035370"/>
<sequence>MSEIQDKFLWIEMIVMSMELVLIGYLGHALPLEVLEDKVEVRTVKVQEESDWKVAEFVKGERKKSCSSLPKNVNSMCNLYYVKTWLWCGLNKEVNTVKSTRKQKVAGIRRGKNVKGQTGHCIGQCLKEE</sequence>